<evidence type="ECO:0000256" key="6">
    <source>
        <dbReference type="ARBA" id="ARBA00022759"/>
    </source>
</evidence>
<dbReference type="PROSITE" id="PS50158">
    <property type="entry name" value="ZF_CCHC"/>
    <property type="match status" value="1"/>
</dbReference>
<feature type="compositionally biased region" description="Polar residues" evidence="10">
    <location>
        <begin position="1932"/>
        <end position="1943"/>
    </location>
</feature>
<feature type="domain" description="Reverse transcriptase" evidence="12">
    <location>
        <begin position="1455"/>
        <end position="1635"/>
    </location>
</feature>
<name>A0A8E7IJG6_9VIRU</name>
<dbReference type="InterPro" id="IPR018061">
    <property type="entry name" value="Retropepsins"/>
</dbReference>
<feature type="compositionally biased region" description="Pro residues" evidence="10">
    <location>
        <begin position="409"/>
        <end position="418"/>
    </location>
</feature>
<keyword evidence="1" id="KW-0645">Protease</keyword>
<feature type="region of interest" description="Disordered" evidence="10">
    <location>
        <begin position="1925"/>
        <end position="1962"/>
    </location>
</feature>
<dbReference type="GO" id="GO:0004190">
    <property type="term" value="F:aspartic-type endopeptidase activity"/>
    <property type="evidence" value="ECO:0007669"/>
    <property type="project" value="UniProtKB-KW"/>
</dbReference>
<evidence type="ECO:0000256" key="2">
    <source>
        <dbReference type="ARBA" id="ARBA00022679"/>
    </source>
</evidence>
<keyword evidence="3" id="KW-0548">Nucleotidyltransferase</keyword>
<dbReference type="EMBL" id="MW080369">
    <property type="protein sequence ID" value="QVX19931.1"/>
    <property type="molecule type" value="Genomic_DNA"/>
</dbReference>
<protein>
    <submittedName>
        <fullName evidence="13">ORF3 polyprotein</fullName>
    </submittedName>
</protein>
<feature type="region of interest" description="Disordered" evidence="10">
    <location>
        <begin position="2020"/>
        <end position="2045"/>
    </location>
</feature>
<dbReference type="Pfam" id="PF00077">
    <property type="entry name" value="RVP"/>
    <property type="match status" value="1"/>
</dbReference>
<keyword evidence="9" id="KW-0479">Metal-binding</keyword>
<dbReference type="CDD" id="cd01647">
    <property type="entry name" value="RT_LTR"/>
    <property type="match status" value="1"/>
</dbReference>
<dbReference type="PANTHER" id="PTHR33064">
    <property type="entry name" value="POL PROTEIN"/>
    <property type="match status" value="1"/>
</dbReference>
<dbReference type="PANTHER" id="PTHR33064:SF37">
    <property type="entry name" value="RIBONUCLEASE H"/>
    <property type="match status" value="1"/>
</dbReference>
<accession>A0A8E7IJG6</accession>
<dbReference type="InterPro" id="IPR000477">
    <property type="entry name" value="RT_dom"/>
</dbReference>
<dbReference type="InterPro" id="IPR001878">
    <property type="entry name" value="Znf_CCHC"/>
</dbReference>
<feature type="region of interest" description="Disordered" evidence="10">
    <location>
        <begin position="1"/>
        <end position="27"/>
    </location>
</feature>
<dbReference type="InterPro" id="IPR051320">
    <property type="entry name" value="Viral_Replic_Matur_Polypro"/>
</dbReference>
<sequence>MQSSRSRTVLQPPPATERINRSEDRSPTIEDQIRGYQRMQRARHNARRALQRTFSGRFRNTLEQQLNPDAELALSRRRRANLVPAEVLYTYNGDEPVNRVYQHYEERSAHIVDRQMDFRFIEEESYQTLAREGLQFIHLGMAMVRIHMLHRTDAGISAMVVFRDTRWTDDRAVLASMSVDMTRGSQLVYMIPDVILSIHDFYNHIQVSVQTRGYGQGWTGGDSNMIITRSLIARLTNQSTTNFGYRIGGVMDYLASNGVSCIPGQAWNITNRDARWTLQRSTITAAEQTPTEAHLRTEPDGSVSMRFANFRDQTVREEEQPAEEDGRPEPSSDTHYILMWRHTLDGQRQPQQQELSEVVEPDLLSSWMAQLSTSPERQRPKTNSRWPKEEGWDTLGQPSGKYDYMVKYTPPPPTPFPTNPTGWEIEEEPKAGSEDDHPDPKFDSSSNFSEGGEEALEIPEDCNFDAESEESYNHRTWREEDAKHEALIKQGYTTVVGFPGMYVPAQQPDEQEEAYQAEPEQEDDLDYPQIIAASTVEQEAEPNLEYPQKFHDLMNKLKKFQTETVAVKMDTSETGFIPPNPTQGPIGYAPATGTHGTNIGPSSLEGWSGQLPRSRMPQGYGRPQQPWHLPSAQSEQGAMLIMPEDLTLAPDVINRWESITINLINKMSFESLRDKVDFVENLLGEREKEAWISWRMRFEAEYQQLVAVSDDIRNLTAAIKRIFGVHDPFTGSTHLQNQAYADLERLSCKKLDDIMPFLHTYYQLAARSGRMWANSELSEKLFRKLPESVGTVMEKSYRERYPGLEVGVMARINFIIEYLQNVCKQAELQRSLKNLSFCSKMPVPGYYDKYDRKKYGVRKSKTYKGKPHDTHVKVIKNKNKGAPGKKCKCYLCGIEGHYARECPRKVVKPERLNFFEGLSLADNWDVLSVDVGESDDEDVCSISEGETAGRMDELAAFKAQLPYPVEFEQTMLAIIQEAVQQATDTSWRRKLELKQEQKDCQHQWSDTVEVPEAERKCSICSDETPAGRRVHCADCKTNLCPLCAYMDYGIKIIATKTDATKWRYLNKDDLIKSLYDHNAFLVQKTEALQKRIKELEDSAIGDKLQEDLINMAEQRPDLMEALVTELSKPFDEGNSKRPGKEEVWPTAKIRPIPPSTFGGNTTLRIREIPYNEEANWEDSDTGEEFVGALLAAGELQELAAACDTAYTEMPRGGLNKLYNLVIKFVIPQEKGSPITFSVNAVLDTGCTCCCVNKKKVPEAAMEETTTPMTFAGINSRGSTKWKMKTGKMIIGDNDFLTPYISVFDMGLPDVDMLLGCNFIRAMKGGLRLEGTEVTIYKKVTTLKTTLEPQKLGFAEVDLDIQLEMDRIYYSSPITEDGLNKLRNHRLLEELKQQGFIGEDPMKHWARNQVKCKLEIINPDITIQGKPPSTVTPEEKARYQRHIDALLQIGVIRPSKSRHRTAAFITYSGTSVDPVTKKETRGKERLVFDYRALNANTHKDQYTLPGINSIISAIGNAKVFSKFDLKAGFHQVLMDEQSIPWTAFITPVGFYEWLVMPFGIANAPAIFQRKMDNCFNRCKEFIAVYIDDILVFSNTLQEHEKHLQKMLEICRANGLVLSPTKMKVAVTEVDFLGATIGAGSIKLQSHVIKKIAEVDDESLKTLKGLRSWLGVLNYARNYIPKCGTLLGPLYSKTGEHGDRRMSPSDWKLVKQVKQLVSNLPDLKLPSTDAYIIIECDGCMEGWGGICKWRPKKGDSAAAEEICGYASGKFPTIKSTIDAEMHAVMNSLEKFQIFYMSKGEVTIRTDCQAIISFYEKLNANKPSRVRWLSFCDYITNTGVQVKFEHIKGKNNQIADTLSRLAQTLAYTRWLPEEQNEVLHQALNAPELQQHHRQEILGFLCEQSEKSRHRQKRQADTGPSTLYLAAIATPKSLEQKQPSSEETGTGRSAGEYKTSYSPPQRTKKNFAASEQEFTVIGYPWQKQEGRPPENYGPPTFDSWTWNSVHKARPTSWTFDFYGSVQEAQAQNPKLEESVSAYESKQNRHGLRQ</sequence>
<keyword evidence="6" id="KW-0255">Endonuclease</keyword>
<keyword evidence="7" id="KW-0378">Hydrolase</keyword>
<proteinExistence type="predicted"/>
<evidence type="ECO:0000256" key="3">
    <source>
        <dbReference type="ARBA" id="ARBA00022695"/>
    </source>
</evidence>
<dbReference type="GO" id="GO:0008270">
    <property type="term" value="F:zinc ion binding"/>
    <property type="evidence" value="ECO:0007669"/>
    <property type="project" value="UniProtKB-KW"/>
</dbReference>
<dbReference type="GO" id="GO:0003964">
    <property type="term" value="F:RNA-directed DNA polymerase activity"/>
    <property type="evidence" value="ECO:0007669"/>
    <property type="project" value="UniProtKB-KW"/>
</dbReference>
<evidence type="ECO:0000259" key="11">
    <source>
        <dbReference type="PROSITE" id="PS50158"/>
    </source>
</evidence>
<dbReference type="Pfam" id="PF00098">
    <property type="entry name" value="zf-CCHC"/>
    <property type="match status" value="1"/>
</dbReference>
<evidence type="ECO:0000256" key="7">
    <source>
        <dbReference type="ARBA" id="ARBA00022801"/>
    </source>
</evidence>
<feature type="compositionally biased region" description="Basic and acidic residues" evidence="10">
    <location>
        <begin position="313"/>
        <end position="332"/>
    </location>
</feature>
<evidence type="ECO:0000256" key="8">
    <source>
        <dbReference type="ARBA" id="ARBA00022918"/>
    </source>
</evidence>
<reference evidence="13" key="1">
    <citation type="submission" date="2020-10" db="EMBL/GenBank/DDBJ databases">
        <title>Complete genome sequencing and occurrence of Spiraea yellow leafspot virus.</title>
        <authorList>
            <person name="Alvarez-Quinto R.A."/>
            <person name="Mollov D."/>
            <person name="Lockhart B.E.L."/>
        </authorList>
    </citation>
    <scope>NUCLEOTIDE SEQUENCE</scope>
    <source>
        <strain evidence="13">MN</strain>
    </source>
</reference>
<evidence type="ECO:0000256" key="4">
    <source>
        <dbReference type="ARBA" id="ARBA00022722"/>
    </source>
</evidence>
<evidence type="ECO:0000259" key="12">
    <source>
        <dbReference type="PROSITE" id="PS50878"/>
    </source>
</evidence>
<dbReference type="SMART" id="SM00343">
    <property type="entry name" value="ZnF_C2HC"/>
    <property type="match status" value="1"/>
</dbReference>
<feature type="domain" description="CCHC-type" evidence="11">
    <location>
        <begin position="888"/>
        <end position="904"/>
    </location>
</feature>
<feature type="region of interest" description="Disordered" evidence="10">
    <location>
        <begin position="370"/>
        <end position="458"/>
    </location>
</feature>
<feature type="region of interest" description="Disordered" evidence="10">
    <location>
        <begin position="313"/>
        <end position="333"/>
    </location>
</feature>
<keyword evidence="5" id="KW-0064">Aspartyl protease</keyword>
<keyword evidence="4" id="KW-0540">Nuclease</keyword>
<evidence type="ECO:0000256" key="5">
    <source>
        <dbReference type="ARBA" id="ARBA00022750"/>
    </source>
</evidence>
<evidence type="ECO:0000256" key="10">
    <source>
        <dbReference type="SAM" id="MobiDB-lite"/>
    </source>
</evidence>
<evidence type="ECO:0000256" key="9">
    <source>
        <dbReference type="PROSITE-ProRule" id="PRU00047"/>
    </source>
</evidence>
<organism evidence="13">
    <name type="scientific">Spiraea yellow leafspot virus</name>
    <dbReference type="NCBI Taxonomy" id="157271"/>
    <lineage>
        <taxon>Viruses</taxon>
        <taxon>Riboviria</taxon>
        <taxon>Pararnavirae</taxon>
        <taxon>Artverviricota</taxon>
        <taxon>Revtraviricetes</taxon>
        <taxon>Ortervirales</taxon>
        <taxon>Caulimoviridae</taxon>
        <taxon>Badnavirus</taxon>
        <taxon>Badnavirus maculaspiraeae</taxon>
    </lineage>
</organism>
<dbReference type="GO" id="GO:0004519">
    <property type="term" value="F:endonuclease activity"/>
    <property type="evidence" value="ECO:0007669"/>
    <property type="project" value="UniProtKB-KW"/>
</dbReference>
<feature type="compositionally biased region" description="Polar residues" evidence="10">
    <location>
        <begin position="370"/>
        <end position="385"/>
    </location>
</feature>
<dbReference type="GO" id="GO:0006508">
    <property type="term" value="P:proteolysis"/>
    <property type="evidence" value="ECO:0007669"/>
    <property type="project" value="UniProtKB-KW"/>
</dbReference>
<dbReference type="Pfam" id="PF00078">
    <property type="entry name" value="RVT_1"/>
    <property type="match status" value="1"/>
</dbReference>
<keyword evidence="2" id="KW-0808">Transferase</keyword>
<keyword evidence="9" id="KW-0863">Zinc-finger</keyword>
<evidence type="ECO:0000313" key="13">
    <source>
        <dbReference type="EMBL" id="QVX19931.1"/>
    </source>
</evidence>
<feature type="compositionally biased region" description="Basic and acidic residues" evidence="10">
    <location>
        <begin position="428"/>
        <end position="442"/>
    </location>
</feature>
<dbReference type="InterPro" id="IPR041373">
    <property type="entry name" value="RT_RNaseH"/>
</dbReference>
<dbReference type="PROSITE" id="PS50878">
    <property type="entry name" value="RT_POL"/>
    <property type="match status" value="1"/>
</dbReference>
<dbReference type="GO" id="GO:0003676">
    <property type="term" value="F:nucleic acid binding"/>
    <property type="evidence" value="ECO:0007669"/>
    <property type="project" value="InterPro"/>
</dbReference>
<evidence type="ECO:0000256" key="1">
    <source>
        <dbReference type="ARBA" id="ARBA00022670"/>
    </source>
</evidence>
<feature type="compositionally biased region" description="Basic and acidic residues" evidence="10">
    <location>
        <begin position="18"/>
        <end position="27"/>
    </location>
</feature>
<dbReference type="Pfam" id="PF22909">
    <property type="entry name" value="Caulimovir_coat_dom"/>
    <property type="match status" value="1"/>
</dbReference>
<keyword evidence="8" id="KW-0695">RNA-directed DNA polymerase</keyword>
<keyword evidence="9" id="KW-0862">Zinc</keyword>
<dbReference type="Pfam" id="PF17917">
    <property type="entry name" value="RT_RNaseH"/>
    <property type="match status" value="1"/>
</dbReference>